<evidence type="ECO:0000256" key="3">
    <source>
        <dbReference type="ARBA" id="ARBA00022729"/>
    </source>
</evidence>
<dbReference type="Proteomes" id="UP000708208">
    <property type="component" value="Unassembled WGS sequence"/>
</dbReference>
<name>A0A8J2KJJ3_9HEXA</name>
<dbReference type="Pfam" id="PF00450">
    <property type="entry name" value="Peptidase_S10"/>
    <property type="match status" value="1"/>
</dbReference>
<evidence type="ECO:0000313" key="6">
    <source>
        <dbReference type="EMBL" id="CAG7726536.1"/>
    </source>
</evidence>
<dbReference type="OrthoDB" id="443318at2759"/>
<protein>
    <recommendedName>
        <fullName evidence="8">Serine carboxypeptidase</fullName>
    </recommendedName>
</protein>
<proteinExistence type="predicted"/>
<evidence type="ECO:0000313" key="7">
    <source>
        <dbReference type="Proteomes" id="UP000708208"/>
    </source>
</evidence>
<dbReference type="AlphaFoldDB" id="A0A8J2KJJ3"/>
<reference evidence="6" key="1">
    <citation type="submission" date="2021-06" db="EMBL/GenBank/DDBJ databases">
        <authorList>
            <person name="Hodson N. C."/>
            <person name="Mongue J. A."/>
            <person name="Jaron S. K."/>
        </authorList>
    </citation>
    <scope>NUCLEOTIDE SEQUENCE</scope>
</reference>
<dbReference type="PANTHER" id="PTHR11802:SF3">
    <property type="entry name" value="RETINOID-INDUCIBLE SERINE CARBOXYPEPTIDASE"/>
    <property type="match status" value="1"/>
</dbReference>
<sequence>MKAATAKTILMIFGSNLLGNFVRSEYFYKSSPLLLSPYIIEGKLLEARRDSRVNINKILADPYNTEHIESYSGYLTVNSTYNSNLFFWFFPAQEKHDAPLVLLLTGGPGSPCTSEVFLNGPLKFNDAGEVYLREKSHSWTRTQSIIYLDSPVGSGFSFTEDPKGYSRNDQDMAENIYVALVQFLQIFDEYKSLPFYIVGSSDGGNLKQIVIIYYIK</sequence>
<keyword evidence="5" id="KW-0325">Glycoprotein</keyword>
<evidence type="ECO:0000256" key="4">
    <source>
        <dbReference type="ARBA" id="ARBA00022801"/>
    </source>
</evidence>
<evidence type="ECO:0000256" key="1">
    <source>
        <dbReference type="ARBA" id="ARBA00022645"/>
    </source>
</evidence>
<dbReference type="InterPro" id="IPR001563">
    <property type="entry name" value="Peptidase_S10"/>
</dbReference>
<keyword evidence="7" id="KW-1185">Reference proteome</keyword>
<comment type="caution">
    <text evidence="6">The sequence shown here is derived from an EMBL/GenBank/DDBJ whole genome shotgun (WGS) entry which is preliminary data.</text>
</comment>
<evidence type="ECO:0008006" key="8">
    <source>
        <dbReference type="Google" id="ProtNLM"/>
    </source>
</evidence>
<keyword evidence="2" id="KW-0645">Protease</keyword>
<keyword evidence="4" id="KW-0378">Hydrolase</keyword>
<dbReference type="PANTHER" id="PTHR11802">
    <property type="entry name" value="SERINE PROTEASE FAMILY S10 SERINE CARBOXYPEPTIDASE"/>
    <property type="match status" value="1"/>
</dbReference>
<keyword evidence="1" id="KW-0121">Carboxypeptidase</keyword>
<dbReference type="EMBL" id="CAJVCH010136798">
    <property type="protein sequence ID" value="CAG7726536.1"/>
    <property type="molecule type" value="Genomic_DNA"/>
</dbReference>
<keyword evidence="3" id="KW-0732">Signal</keyword>
<gene>
    <name evidence="6" type="ORF">AFUS01_LOCUS15445</name>
</gene>
<organism evidence="6 7">
    <name type="scientific">Allacma fusca</name>
    <dbReference type="NCBI Taxonomy" id="39272"/>
    <lineage>
        <taxon>Eukaryota</taxon>
        <taxon>Metazoa</taxon>
        <taxon>Ecdysozoa</taxon>
        <taxon>Arthropoda</taxon>
        <taxon>Hexapoda</taxon>
        <taxon>Collembola</taxon>
        <taxon>Symphypleona</taxon>
        <taxon>Sminthuridae</taxon>
        <taxon>Allacma</taxon>
    </lineage>
</organism>
<dbReference type="GO" id="GO:0004185">
    <property type="term" value="F:serine-type carboxypeptidase activity"/>
    <property type="evidence" value="ECO:0007669"/>
    <property type="project" value="InterPro"/>
</dbReference>
<evidence type="ECO:0000256" key="2">
    <source>
        <dbReference type="ARBA" id="ARBA00022670"/>
    </source>
</evidence>
<dbReference type="GO" id="GO:0006508">
    <property type="term" value="P:proteolysis"/>
    <property type="evidence" value="ECO:0007669"/>
    <property type="project" value="UniProtKB-KW"/>
</dbReference>
<evidence type="ECO:0000256" key="5">
    <source>
        <dbReference type="ARBA" id="ARBA00023180"/>
    </source>
</evidence>
<accession>A0A8J2KJJ3</accession>